<feature type="compositionally biased region" description="Polar residues" evidence="1">
    <location>
        <begin position="86"/>
        <end position="119"/>
    </location>
</feature>
<feature type="compositionally biased region" description="Low complexity" evidence="1">
    <location>
        <begin position="225"/>
        <end position="239"/>
    </location>
</feature>
<evidence type="ECO:0000256" key="1">
    <source>
        <dbReference type="SAM" id="MobiDB-lite"/>
    </source>
</evidence>
<organism evidence="3 4">
    <name type="scientific">Orchesella dallaii</name>
    <dbReference type="NCBI Taxonomy" id="48710"/>
    <lineage>
        <taxon>Eukaryota</taxon>
        <taxon>Metazoa</taxon>
        <taxon>Ecdysozoa</taxon>
        <taxon>Arthropoda</taxon>
        <taxon>Hexapoda</taxon>
        <taxon>Collembola</taxon>
        <taxon>Entomobryomorpha</taxon>
        <taxon>Entomobryoidea</taxon>
        <taxon>Orchesellidae</taxon>
        <taxon>Orchesellinae</taxon>
        <taxon>Orchesella</taxon>
    </lineage>
</organism>
<feature type="region of interest" description="Disordered" evidence="1">
    <location>
        <begin position="275"/>
        <end position="303"/>
    </location>
</feature>
<dbReference type="PANTHER" id="PTHR20932">
    <property type="entry name" value="LYSM AND PUTATIVE PEPTIDOGLYCAN-BINDING DOMAIN-CONTAINING PROTEIN"/>
    <property type="match status" value="1"/>
</dbReference>
<proteinExistence type="predicted"/>
<evidence type="ECO:0000259" key="2">
    <source>
        <dbReference type="PROSITE" id="PS51782"/>
    </source>
</evidence>
<protein>
    <recommendedName>
        <fullName evidence="2">LysM domain-containing protein</fullName>
    </recommendedName>
</protein>
<dbReference type="Gene3D" id="3.10.350.10">
    <property type="entry name" value="LysM domain"/>
    <property type="match status" value="1"/>
</dbReference>
<accession>A0ABP1R397</accession>
<dbReference type="InterPro" id="IPR036779">
    <property type="entry name" value="LysM_dom_sf"/>
</dbReference>
<keyword evidence="4" id="KW-1185">Reference proteome</keyword>
<feature type="region of interest" description="Disordered" evidence="1">
    <location>
        <begin position="195"/>
        <end position="242"/>
    </location>
</feature>
<name>A0ABP1R397_9HEXA</name>
<sequence length="322" mass="35502">MEYSGGDERIAFGTMAKGQKKYGATSSRFKKNEPVIIYNVQPGDTLPGLAVKFGITTEQIRRANNLWTNDSLFLRDKLLIPVVRSGNSQDGSLGSQHGECSSRTSCSDTEADLTSSMDNDGSLPPCLHRLEDETSSRSGAPSNWSHPLCDSYYERDCSNWENESEVPFGAESLTYETDHPLATIDPNTTKFKLLSKEEGHHSSSNLSSPNGHVVVRANSSMSNGTTSNPLSPTSQSSSSKIVDYSEKSAKDFLSRIDSAIASSRIRTKTKDLQNNTTPWVTFDSDSESDHRHSSGTSITTQSRHLRYSLRKLEKAQDELFQL</sequence>
<evidence type="ECO:0000313" key="4">
    <source>
        <dbReference type="Proteomes" id="UP001642540"/>
    </source>
</evidence>
<gene>
    <name evidence="3" type="ORF">ODALV1_LOCUS16743</name>
</gene>
<dbReference type="PROSITE" id="PS51782">
    <property type="entry name" value="LYSM"/>
    <property type="match status" value="1"/>
</dbReference>
<evidence type="ECO:0000313" key="3">
    <source>
        <dbReference type="EMBL" id="CAL8115159.1"/>
    </source>
</evidence>
<comment type="caution">
    <text evidence="3">The sequence shown here is derived from an EMBL/GenBank/DDBJ whole genome shotgun (WGS) entry which is preliminary data.</text>
</comment>
<dbReference type="SUPFAM" id="SSF54106">
    <property type="entry name" value="LysM domain"/>
    <property type="match status" value="1"/>
</dbReference>
<feature type="region of interest" description="Disordered" evidence="1">
    <location>
        <begin position="86"/>
        <end position="144"/>
    </location>
</feature>
<dbReference type="CDD" id="cd00118">
    <property type="entry name" value="LysM"/>
    <property type="match status" value="1"/>
</dbReference>
<dbReference type="Pfam" id="PF01476">
    <property type="entry name" value="LysM"/>
    <property type="match status" value="1"/>
</dbReference>
<reference evidence="3 4" key="1">
    <citation type="submission" date="2024-08" db="EMBL/GenBank/DDBJ databases">
        <authorList>
            <person name="Cucini C."/>
            <person name="Frati F."/>
        </authorList>
    </citation>
    <scope>NUCLEOTIDE SEQUENCE [LARGE SCALE GENOMIC DNA]</scope>
</reference>
<dbReference type="InterPro" id="IPR018392">
    <property type="entry name" value="LysM"/>
</dbReference>
<dbReference type="EMBL" id="CAXLJM020000051">
    <property type="protein sequence ID" value="CAL8115159.1"/>
    <property type="molecule type" value="Genomic_DNA"/>
</dbReference>
<feature type="domain" description="LysM" evidence="2">
    <location>
        <begin position="36"/>
        <end position="80"/>
    </location>
</feature>
<dbReference type="SMART" id="SM00257">
    <property type="entry name" value="LysM"/>
    <property type="match status" value="1"/>
</dbReference>
<dbReference type="Proteomes" id="UP001642540">
    <property type="component" value="Unassembled WGS sequence"/>
</dbReference>
<dbReference type="InterPro" id="IPR045030">
    <property type="entry name" value="LYSM1-4"/>
</dbReference>
<dbReference type="PANTHER" id="PTHR20932:SF8">
    <property type="entry name" value="LD22649P"/>
    <property type="match status" value="1"/>
</dbReference>